<evidence type="ECO:0000259" key="6">
    <source>
        <dbReference type="PROSITE" id="PS51685"/>
    </source>
</evidence>
<feature type="domain" description="SAM-dependent methyltransferase Erg6/SMT-type" evidence="6">
    <location>
        <begin position="48"/>
        <end position="274"/>
    </location>
</feature>
<dbReference type="SUPFAM" id="SSF53335">
    <property type="entry name" value="S-adenosyl-L-methionine-dependent methyltransferases"/>
    <property type="match status" value="1"/>
</dbReference>
<evidence type="ECO:0000313" key="7">
    <source>
        <dbReference type="EMBL" id="KAF4624378.1"/>
    </source>
</evidence>
<protein>
    <recommendedName>
        <fullName evidence="6">SAM-dependent methyltransferase Erg6/SMT-type domain-containing protein</fullName>
    </recommendedName>
</protein>
<dbReference type="InterPro" id="IPR029063">
    <property type="entry name" value="SAM-dependent_MTases_sf"/>
</dbReference>
<reference evidence="7 8" key="1">
    <citation type="submission" date="2020-03" db="EMBL/GenBank/DDBJ databases">
        <title>Draft Genome Sequence of Cudoniella acicularis.</title>
        <authorList>
            <person name="Buettner E."/>
            <person name="Kellner H."/>
        </authorList>
    </citation>
    <scope>NUCLEOTIDE SEQUENCE [LARGE SCALE GENOMIC DNA]</scope>
    <source>
        <strain evidence="7 8">DSM 108380</strain>
    </source>
</reference>
<dbReference type="Proteomes" id="UP000566819">
    <property type="component" value="Unassembled WGS sequence"/>
</dbReference>
<dbReference type="AlphaFoldDB" id="A0A8H4R8L4"/>
<accession>A0A8H4R8L4</accession>
<evidence type="ECO:0000256" key="2">
    <source>
        <dbReference type="ARBA" id="ARBA00022679"/>
    </source>
</evidence>
<keyword evidence="8" id="KW-1185">Reference proteome</keyword>
<evidence type="ECO:0000313" key="8">
    <source>
        <dbReference type="Proteomes" id="UP000566819"/>
    </source>
</evidence>
<dbReference type="EMBL" id="JAAMPI010001673">
    <property type="protein sequence ID" value="KAF4624378.1"/>
    <property type="molecule type" value="Genomic_DNA"/>
</dbReference>
<evidence type="ECO:0000256" key="4">
    <source>
        <dbReference type="ARBA" id="ARBA00038188"/>
    </source>
</evidence>
<keyword evidence="2 5" id="KW-0808">Transferase</keyword>
<evidence type="ECO:0000256" key="5">
    <source>
        <dbReference type="PROSITE-ProRule" id="PRU01022"/>
    </source>
</evidence>
<keyword evidence="1 5" id="KW-0489">Methyltransferase</keyword>
<gene>
    <name evidence="7" type="ORF">G7Y89_g13793</name>
</gene>
<dbReference type="InterPro" id="IPR030384">
    <property type="entry name" value="MeTrfase_SMT"/>
</dbReference>
<dbReference type="PANTHER" id="PTHR44068:SF1">
    <property type="entry name" value="HYPOTHETICAL LOC100005854"/>
    <property type="match status" value="1"/>
</dbReference>
<dbReference type="Pfam" id="PF08241">
    <property type="entry name" value="Methyltransf_11"/>
    <property type="match status" value="1"/>
</dbReference>
<dbReference type="GO" id="GO:0005783">
    <property type="term" value="C:endoplasmic reticulum"/>
    <property type="evidence" value="ECO:0007669"/>
    <property type="project" value="TreeGrafter"/>
</dbReference>
<dbReference type="Gene3D" id="3.40.50.150">
    <property type="entry name" value="Vaccinia Virus protein VP39"/>
    <property type="match status" value="1"/>
</dbReference>
<evidence type="ECO:0000256" key="1">
    <source>
        <dbReference type="ARBA" id="ARBA00022603"/>
    </source>
</evidence>
<comment type="caution">
    <text evidence="7">The sequence shown here is derived from an EMBL/GenBank/DDBJ whole genome shotgun (WGS) entry which is preliminary data.</text>
</comment>
<proteinExistence type="inferred from homology"/>
<dbReference type="GO" id="GO:0032259">
    <property type="term" value="P:methylation"/>
    <property type="evidence" value="ECO:0007669"/>
    <property type="project" value="UniProtKB-KW"/>
</dbReference>
<comment type="similarity">
    <text evidence="4 5">Belongs to the class I-like SAM-binding methyltransferase superfamily. Erg6/SMT family.</text>
</comment>
<dbReference type="OrthoDB" id="540004at2759"/>
<dbReference type="CDD" id="cd02440">
    <property type="entry name" value="AdoMet_MTases"/>
    <property type="match status" value="1"/>
</dbReference>
<dbReference type="GO" id="GO:0003838">
    <property type="term" value="F:sterol 24-C-methyltransferase activity"/>
    <property type="evidence" value="ECO:0007669"/>
    <property type="project" value="TreeGrafter"/>
</dbReference>
<sequence>MSSSKNEGHVRDAGEAYRRHWTVNSAKQDTQEAISQRKDQAEEIGNTYYDLATLNYEYGWGRKFHFAPFQKGESIDAALAREEHFMALNLGLEPGMKVLDIGCGIGEPARSIARFAEVHVTGISTNRGHIARARKLTKEARMEGRVEFLLGDFCVSDSFTGEAQKMPFPDNSFDAVYAIESTCYAADLEDPFSEVRRVLKPGGKFGDYEFIMTEKYEKDNSTHEDVKFRIQRGTGCYTLRTPSDVSKALTTVGLEIVRSKDTCVVSDNNPVPWW</sequence>
<dbReference type="InterPro" id="IPR050447">
    <property type="entry name" value="Erg6_SMT_methyltransf"/>
</dbReference>
<dbReference type="InterPro" id="IPR013216">
    <property type="entry name" value="Methyltransf_11"/>
</dbReference>
<dbReference type="GO" id="GO:0016126">
    <property type="term" value="P:sterol biosynthetic process"/>
    <property type="evidence" value="ECO:0007669"/>
    <property type="project" value="TreeGrafter"/>
</dbReference>
<keyword evidence="3 5" id="KW-0949">S-adenosyl-L-methionine</keyword>
<dbReference type="PANTHER" id="PTHR44068">
    <property type="entry name" value="ZGC:194242"/>
    <property type="match status" value="1"/>
</dbReference>
<evidence type="ECO:0000256" key="3">
    <source>
        <dbReference type="ARBA" id="ARBA00022691"/>
    </source>
</evidence>
<name>A0A8H4R8L4_9HELO</name>
<dbReference type="PROSITE" id="PS51685">
    <property type="entry name" value="SAM_MT_ERG6_SMT"/>
    <property type="match status" value="1"/>
</dbReference>
<organism evidence="7 8">
    <name type="scientific">Cudoniella acicularis</name>
    <dbReference type="NCBI Taxonomy" id="354080"/>
    <lineage>
        <taxon>Eukaryota</taxon>
        <taxon>Fungi</taxon>
        <taxon>Dikarya</taxon>
        <taxon>Ascomycota</taxon>
        <taxon>Pezizomycotina</taxon>
        <taxon>Leotiomycetes</taxon>
        <taxon>Helotiales</taxon>
        <taxon>Tricladiaceae</taxon>
        <taxon>Cudoniella</taxon>
    </lineage>
</organism>